<name>A0AA38FUH3_TAXCH</name>
<dbReference type="EMBL" id="JAHRHJ020000007">
    <property type="protein sequence ID" value="KAH9310230.1"/>
    <property type="molecule type" value="Genomic_DNA"/>
</dbReference>
<keyword evidence="4" id="KW-0539">Nucleus</keyword>
<dbReference type="GO" id="GO:0008380">
    <property type="term" value="P:RNA splicing"/>
    <property type="evidence" value="ECO:0007669"/>
    <property type="project" value="UniProtKB-KW"/>
</dbReference>
<gene>
    <name evidence="7" type="ORF">KI387_038141</name>
</gene>
<keyword evidence="3" id="KW-0508">mRNA splicing</keyword>
<dbReference type="InterPro" id="IPR051421">
    <property type="entry name" value="RNA_Proc_DNA_Dmg_Regulator"/>
</dbReference>
<evidence type="ECO:0000256" key="5">
    <source>
        <dbReference type="SAM" id="MobiDB-lite"/>
    </source>
</evidence>
<dbReference type="GO" id="GO:0006397">
    <property type="term" value="P:mRNA processing"/>
    <property type="evidence" value="ECO:0007669"/>
    <property type="project" value="UniProtKB-KW"/>
</dbReference>
<evidence type="ECO:0000256" key="2">
    <source>
        <dbReference type="ARBA" id="ARBA00022664"/>
    </source>
</evidence>
<organism evidence="7 8">
    <name type="scientific">Taxus chinensis</name>
    <name type="common">Chinese yew</name>
    <name type="synonym">Taxus wallichiana var. chinensis</name>
    <dbReference type="NCBI Taxonomy" id="29808"/>
    <lineage>
        <taxon>Eukaryota</taxon>
        <taxon>Viridiplantae</taxon>
        <taxon>Streptophyta</taxon>
        <taxon>Embryophyta</taxon>
        <taxon>Tracheophyta</taxon>
        <taxon>Spermatophyta</taxon>
        <taxon>Pinopsida</taxon>
        <taxon>Pinidae</taxon>
        <taxon>Conifers II</taxon>
        <taxon>Cupressales</taxon>
        <taxon>Taxaceae</taxon>
        <taxon>Taxus</taxon>
    </lineage>
</organism>
<dbReference type="OMA" id="NDCNEIR"/>
<evidence type="ECO:0000259" key="6">
    <source>
        <dbReference type="Pfam" id="PF13297"/>
    </source>
</evidence>
<evidence type="ECO:0000256" key="3">
    <source>
        <dbReference type="ARBA" id="ARBA00023187"/>
    </source>
</evidence>
<dbReference type="Pfam" id="PF13297">
    <property type="entry name" value="SDE2_2C"/>
    <property type="match status" value="1"/>
</dbReference>
<evidence type="ECO:0000313" key="7">
    <source>
        <dbReference type="EMBL" id="KAH9310230.1"/>
    </source>
</evidence>
<accession>A0AA38FUH3</accession>
<evidence type="ECO:0000256" key="4">
    <source>
        <dbReference type="ARBA" id="ARBA00023242"/>
    </source>
</evidence>
<dbReference type="Proteomes" id="UP000824469">
    <property type="component" value="Unassembled WGS sequence"/>
</dbReference>
<reference evidence="7 8" key="1">
    <citation type="journal article" date="2021" name="Nat. Plants">
        <title>The Taxus genome provides insights into paclitaxel biosynthesis.</title>
        <authorList>
            <person name="Xiong X."/>
            <person name="Gou J."/>
            <person name="Liao Q."/>
            <person name="Li Y."/>
            <person name="Zhou Q."/>
            <person name="Bi G."/>
            <person name="Li C."/>
            <person name="Du R."/>
            <person name="Wang X."/>
            <person name="Sun T."/>
            <person name="Guo L."/>
            <person name="Liang H."/>
            <person name="Lu P."/>
            <person name="Wu Y."/>
            <person name="Zhang Z."/>
            <person name="Ro D.K."/>
            <person name="Shang Y."/>
            <person name="Huang S."/>
            <person name="Yan J."/>
        </authorList>
    </citation>
    <scope>NUCLEOTIDE SEQUENCE [LARGE SCALE GENOMIC DNA]</scope>
    <source>
        <strain evidence="7">Ta-2019</strain>
    </source>
</reference>
<keyword evidence="8" id="KW-1185">Reference proteome</keyword>
<dbReference type="AlphaFoldDB" id="A0AA38FUH3"/>
<feature type="compositionally biased region" description="Low complexity" evidence="5">
    <location>
        <begin position="30"/>
        <end position="51"/>
    </location>
</feature>
<sequence>MLEEEDEDELEEEDEEMEALKQGGSLMKGNEASGNSNTSNAESSSDSEMASVLGNVNQETGCCYDVAQRQIFNLSPGNDIQCDDREANVEFKKSESISLLGENGDSCDEKESSIEFKKEISLALASKEEHNLSDEKESSFEFKKEISFALTSKEEQSLTCSNLVVVREPNVELKTEEPSSSSGENNSCDQKEATSGSTSVITNECGEMGSICDSKTSVEGLLNFEEFNTPKDIEVLGLERLKNELQSRGLKCGGSLSERAARLFLLKTTPLEELSKKHFAMAKSVGK</sequence>
<dbReference type="PANTHER" id="PTHR12786">
    <property type="entry name" value="SPLICING FACTOR SF3A-RELATED"/>
    <property type="match status" value="1"/>
</dbReference>
<dbReference type="GO" id="GO:0005634">
    <property type="term" value="C:nucleus"/>
    <property type="evidence" value="ECO:0007669"/>
    <property type="project" value="UniProtKB-SubCell"/>
</dbReference>
<evidence type="ECO:0000256" key="1">
    <source>
        <dbReference type="ARBA" id="ARBA00004123"/>
    </source>
</evidence>
<dbReference type="PANTHER" id="PTHR12786:SF1">
    <property type="entry name" value="SPLICING REGULATOR SDE2"/>
    <property type="match status" value="1"/>
</dbReference>
<proteinExistence type="predicted"/>
<feature type="region of interest" description="Disordered" evidence="5">
    <location>
        <begin position="1"/>
        <end position="52"/>
    </location>
</feature>
<feature type="compositionally biased region" description="Acidic residues" evidence="5">
    <location>
        <begin position="1"/>
        <end position="17"/>
    </location>
</feature>
<evidence type="ECO:0000313" key="8">
    <source>
        <dbReference type="Proteomes" id="UP000824469"/>
    </source>
</evidence>
<feature type="domain" description="SDE2/SF3A3 SAP" evidence="6">
    <location>
        <begin position="214"/>
        <end position="280"/>
    </location>
</feature>
<comment type="caution">
    <text evidence="7">The sequence shown here is derived from an EMBL/GenBank/DDBJ whole genome shotgun (WGS) entry which is preliminary data.</text>
</comment>
<protein>
    <recommendedName>
        <fullName evidence="6">SDE2/SF3A3 SAP domain-containing protein</fullName>
    </recommendedName>
</protein>
<dbReference type="InterPro" id="IPR025086">
    <property type="entry name" value="SDE2/SF3A3_SAP"/>
</dbReference>
<feature type="region of interest" description="Disordered" evidence="5">
    <location>
        <begin position="171"/>
        <end position="195"/>
    </location>
</feature>
<keyword evidence="2" id="KW-0507">mRNA processing</keyword>
<comment type="subcellular location">
    <subcellularLocation>
        <location evidence="1">Nucleus</location>
    </subcellularLocation>
</comment>
<feature type="compositionally biased region" description="Low complexity" evidence="5">
    <location>
        <begin position="178"/>
        <end position="187"/>
    </location>
</feature>